<dbReference type="InterPro" id="IPR016032">
    <property type="entry name" value="Sig_transdc_resp-reg_C-effctor"/>
</dbReference>
<dbReference type="GeneID" id="40830478"/>
<dbReference type="Pfam" id="PF01978">
    <property type="entry name" value="TrmB"/>
    <property type="match status" value="1"/>
</dbReference>
<accession>A0A1G9U2Q0</accession>
<dbReference type="STRING" id="1196353.SAMN05444921_109241"/>
<dbReference type="RefSeq" id="WP_093655188.1">
    <property type="nucleotide sequence ID" value="NZ_FNHI01000009.1"/>
</dbReference>
<dbReference type="AlphaFoldDB" id="A0A1G9U2Q0"/>
<sequence length="333" mass="35642">MLEAVGLSAAETDVYRALVAAVTASAGEVSTTTGLDAGTAGRLLVALEGKGLARGVEGVPGRFAANPPDLALRPRIERHADELDKARAAVSELMETYRRNAWIRDASEVIELLTGAGALRQRLQQVQDSAREEMLWFCRAQYVAMPSGTNRAEFDALSRGVGYRVLYEQAFFDDSGSVDNVVRAVREGEAARAVPALPLRMAIADRSVAICPLAPAGPAGDPREVTAAVVRGSSLVEALVALFERYWEIGAPLRVTAEGQIGGPGLEADADALTADDQHLLSLMVAGITDESIAGQLGISRRTVQRRIQHMMNIAGVATRMQLGWQAARRNWI</sequence>
<dbReference type="Proteomes" id="UP000199063">
    <property type="component" value="Unassembled WGS sequence"/>
</dbReference>
<dbReference type="InterPro" id="IPR051797">
    <property type="entry name" value="TrmB-like"/>
</dbReference>
<dbReference type="PANTHER" id="PTHR34293">
    <property type="entry name" value="HTH-TYPE TRANSCRIPTIONAL REGULATOR TRMBL2"/>
    <property type="match status" value="1"/>
</dbReference>
<keyword evidence="3" id="KW-1185">Reference proteome</keyword>
<dbReference type="EMBL" id="FNHI01000009">
    <property type="protein sequence ID" value="SDM53894.1"/>
    <property type="molecule type" value="Genomic_DNA"/>
</dbReference>
<dbReference type="InterPro" id="IPR002831">
    <property type="entry name" value="Tscrpt_reg_TrmB_N"/>
</dbReference>
<dbReference type="SUPFAM" id="SSF46894">
    <property type="entry name" value="C-terminal effector domain of the bipartite response regulators"/>
    <property type="match status" value="1"/>
</dbReference>
<dbReference type="GO" id="GO:0003677">
    <property type="term" value="F:DNA binding"/>
    <property type="evidence" value="ECO:0007669"/>
    <property type="project" value="InterPro"/>
</dbReference>
<evidence type="ECO:0000259" key="1">
    <source>
        <dbReference type="SMART" id="SM00421"/>
    </source>
</evidence>
<name>A0A1G9U2Q0_9ACTN</name>
<protein>
    <submittedName>
        <fullName evidence="2">Sugar-specific transcriptional regulator TrmB</fullName>
    </submittedName>
</protein>
<evidence type="ECO:0000313" key="3">
    <source>
        <dbReference type="Proteomes" id="UP000199063"/>
    </source>
</evidence>
<dbReference type="GO" id="GO:0006355">
    <property type="term" value="P:regulation of DNA-templated transcription"/>
    <property type="evidence" value="ECO:0007669"/>
    <property type="project" value="InterPro"/>
</dbReference>
<dbReference type="InterPro" id="IPR036388">
    <property type="entry name" value="WH-like_DNA-bd_sf"/>
</dbReference>
<feature type="domain" description="HTH luxR-type" evidence="1">
    <location>
        <begin position="270"/>
        <end position="327"/>
    </location>
</feature>
<dbReference type="InterPro" id="IPR000792">
    <property type="entry name" value="Tscrpt_reg_LuxR_C"/>
</dbReference>
<dbReference type="SMART" id="SM00421">
    <property type="entry name" value="HTH_LUXR"/>
    <property type="match status" value="1"/>
</dbReference>
<dbReference type="PANTHER" id="PTHR34293:SF1">
    <property type="entry name" value="HTH-TYPE TRANSCRIPTIONAL REGULATOR TRMBL2"/>
    <property type="match status" value="1"/>
</dbReference>
<dbReference type="OrthoDB" id="3369460at2"/>
<organism evidence="2 3">
    <name type="scientific">Streptomyces wuyuanensis</name>
    <dbReference type="NCBI Taxonomy" id="1196353"/>
    <lineage>
        <taxon>Bacteria</taxon>
        <taxon>Bacillati</taxon>
        <taxon>Actinomycetota</taxon>
        <taxon>Actinomycetes</taxon>
        <taxon>Kitasatosporales</taxon>
        <taxon>Streptomycetaceae</taxon>
        <taxon>Streptomyces</taxon>
    </lineage>
</organism>
<gene>
    <name evidence="2" type="ORF">SAMN05444921_109241</name>
</gene>
<evidence type="ECO:0000313" key="2">
    <source>
        <dbReference type="EMBL" id="SDM53894.1"/>
    </source>
</evidence>
<dbReference type="Gene3D" id="1.10.10.10">
    <property type="entry name" value="Winged helix-like DNA-binding domain superfamily/Winged helix DNA-binding domain"/>
    <property type="match status" value="2"/>
</dbReference>
<reference evidence="3" key="1">
    <citation type="submission" date="2016-10" db="EMBL/GenBank/DDBJ databases">
        <authorList>
            <person name="Varghese N."/>
            <person name="Submissions S."/>
        </authorList>
    </citation>
    <scope>NUCLEOTIDE SEQUENCE [LARGE SCALE GENOMIC DNA]</scope>
    <source>
        <strain evidence="3">CGMCC 4.7042</strain>
    </source>
</reference>
<proteinExistence type="predicted"/>
<dbReference type="Pfam" id="PF00196">
    <property type="entry name" value="GerE"/>
    <property type="match status" value="1"/>
</dbReference>